<dbReference type="PIRSF" id="PIRSF030066">
    <property type="entry name" value="UCP030066"/>
    <property type="match status" value="1"/>
</dbReference>
<reference evidence="6" key="2">
    <citation type="submission" date="2020-09" db="EMBL/GenBank/DDBJ databases">
        <authorList>
            <person name="Sun Q."/>
            <person name="Zhou Y."/>
        </authorList>
    </citation>
    <scope>NUCLEOTIDE SEQUENCE</scope>
    <source>
        <strain evidence="6">CGMCC 1.15290</strain>
    </source>
</reference>
<feature type="transmembrane region" description="Helical" evidence="5">
    <location>
        <begin position="44"/>
        <end position="64"/>
    </location>
</feature>
<proteinExistence type="predicted"/>
<feature type="transmembrane region" description="Helical" evidence="5">
    <location>
        <begin position="12"/>
        <end position="32"/>
    </location>
</feature>
<dbReference type="RefSeq" id="WP_188959389.1">
    <property type="nucleotide sequence ID" value="NZ_BMIB01000009.1"/>
</dbReference>
<name>A0A917J780_9BACT</name>
<dbReference type="Proteomes" id="UP000627292">
    <property type="component" value="Unassembled WGS sequence"/>
</dbReference>
<evidence type="ECO:0000256" key="1">
    <source>
        <dbReference type="ARBA" id="ARBA00004141"/>
    </source>
</evidence>
<evidence type="ECO:0000256" key="2">
    <source>
        <dbReference type="ARBA" id="ARBA00022692"/>
    </source>
</evidence>
<dbReference type="AlphaFoldDB" id="A0A917J780"/>
<dbReference type="EMBL" id="BMIB01000009">
    <property type="protein sequence ID" value="GGH83296.1"/>
    <property type="molecule type" value="Genomic_DNA"/>
</dbReference>
<accession>A0A917J780</accession>
<dbReference type="InterPro" id="IPR032808">
    <property type="entry name" value="DoxX"/>
</dbReference>
<comment type="subcellular location">
    <subcellularLocation>
        <location evidence="1">Membrane</location>
        <topology evidence="1">Multi-pass membrane protein</topology>
    </subcellularLocation>
</comment>
<keyword evidence="4 5" id="KW-0472">Membrane</keyword>
<evidence type="ECO:0000313" key="6">
    <source>
        <dbReference type="EMBL" id="GGH83296.1"/>
    </source>
</evidence>
<dbReference type="GO" id="GO:0016020">
    <property type="term" value="C:membrane"/>
    <property type="evidence" value="ECO:0007669"/>
    <property type="project" value="UniProtKB-SubCell"/>
</dbReference>
<evidence type="ECO:0000256" key="5">
    <source>
        <dbReference type="SAM" id="Phobius"/>
    </source>
</evidence>
<dbReference type="InterPro" id="IPR016944">
    <property type="entry name" value="UCP030066"/>
</dbReference>
<reference evidence="6" key="1">
    <citation type="journal article" date="2014" name="Int. J. Syst. Evol. Microbiol.">
        <title>Complete genome sequence of Corynebacterium casei LMG S-19264T (=DSM 44701T), isolated from a smear-ripened cheese.</title>
        <authorList>
            <consortium name="US DOE Joint Genome Institute (JGI-PGF)"/>
            <person name="Walter F."/>
            <person name="Albersmeier A."/>
            <person name="Kalinowski J."/>
            <person name="Ruckert C."/>
        </authorList>
    </citation>
    <scope>NUCLEOTIDE SEQUENCE</scope>
    <source>
        <strain evidence="6">CGMCC 1.15290</strain>
    </source>
</reference>
<keyword evidence="7" id="KW-1185">Reference proteome</keyword>
<feature type="transmembrane region" description="Helical" evidence="5">
    <location>
        <begin position="76"/>
        <end position="93"/>
    </location>
</feature>
<evidence type="ECO:0008006" key="8">
    <source>
        <dbReference type="Google" id="ProtNLM"/>
    </source>
</evidence>
<keyword evidence="3 5" id="KW-1133">Transmembrane helix</keyword>
<comment type="caution">
    <text evidence="6">The sequence shown here is derived from an EMBL/GenBank/DDBJ whole genome shotgun (WGS) entry which is preliminary data.</text>
</comment>
<sequence>MTSKRITVAQWIITTIFALFMLMDGIGGLMHAQAGVDAFKQLGYPEYVLTIVGIAKVLGVIAVIQPKYRTIKEWAYAGFTCNFIAASLSWYFTDGLGGEAFFPLIVLAVMLLSYFLWKRKAALQVA</sequence>
<evidence type="ECO:0000256" key="3">
    <source>
        <dbReference type="ARBA" id="ARBA00022989"/>
    </source>
</evidence>
<keyword evidence="2 5" id="KW-0812">Transmembrane</keyword>
<feature type="transmembrane region" description="Helical" evidence="5">
    <location>
        <begin position="99"/>
        <end position="117"/>
    </location>
</feature>
<protein>
    <recommendedName>
        <fullName evidence="8">DoxX-like family protein</fullName>
    </recommendedName>
</protein>
<evidence type="ECO:0000313" key="7">
    <source>
        <dbReference type="Proteomes" id="UP000627292"/>
    </source>
</evidence>
<evidence type="ECO:0000256" key="4">
    <source>
        <dbReference type="ARBA" id="ARBA00023136"/>
    </source>
</evidence>
<dbReference type="Pfam" id="PF13564">
    <property type="entry name" value="DoxX_2"/>
    <property type="match status" value="1"/>
</dbReference>
<organism evidence="6 7">
    <name type="scientific">Filimonas zeae</name>
    <dbReference type="NCBI Taxonomy" id="1737353"/>
    <lineage>
        <taxon>Bacteria</taxon>
        <taxon>Pseudomonadati</taxon>
        <taxon>Bacteroidota</taxon>
        <taxon>Chitinophagia</taxon>
        <taxon>Chitinophagales</taxon>
        <taxon>Chitinophagaceae</taxon>
        <taxon>Filimonas</taxon>
    </lineage>
</organism>
<gene>
    <name evidence="6" type="ORF">GCM10011379_58470</name>
</gene>